<dbReference type="OrthoDB" id="9804511at2"/>
<sequence>MNVIFSANVRRINVFTGWTIIFSLFAGGQVSAQKKAPVDYVDPFIGTAKSSVFTKWGSEGGTYPGAVAPWGYIQLTPETRSGNVGGYDYSRKAISFFTCLGHNSGFPGGSTGVLQVMPVANGTAFRLVDYQRAFSHADEKASPGYYSVLFRDNNTLVEVTASERTGMFRFTFAAHSVPQIFINDGDPFNAAFHFSEPYLEKQPVTGGYLVKFAAGEKTKQIILHVSVSNVSKESAERNIAAEGAVSFDQLRQDTRQKWAKVLSVVDIVDKNEANKTIFYTALYHAMLMPWIISDVDGNYRERDGKVHMVSGRAAYGGFSPWDTFRSLHPLLSLLYPEKQRDMVLSMLDIYQQTGYLPIESMTGNHAVPIIVDSYLKGVPGIDSALAYAAMKKSIVDTPFIQNDLAVFQQNGYIPFSYPESVTRTVEYAYDDWALAEFAGQIMHNDHDQQLLMKRSYQYRNLFHPQDMFTLPRQGNEFKTEPGNTGYKEGDKWVYSYFAPQHTRDLVNLMGGDKLFTERLDTAMSHGHITFDNETVFHVPYLFNAANAPHKTQQWVRNIMQTRFKATPGGLPGNDDLGSTSSWYVLSAMGIYPVCPGWPEYTVGVPAFDTLRIHLQHGRDFVIKRTHVQYPYIKSLTINHRPYSKISIPHALIAQGGEMVFDMDASPANKWLVRDTSGRSYFEILHPSVAVSKVEPNDPFYVRFSVQNKGSLGTKRVELLVDGKVYGAKNCMAGQGETVTDSIPCRLYRLGNAHITLNGEHAMTVQVNKPDHALPAGPEIKDLMLQALVRKGDKQQVAFTVQNTGWMPRTFLVPLKLDKQVLMTEKITLEPGQEKTLSREFPMAKEGWHTVSIADVAQRCKVYTVNKDAVLLDLSTAGLSGHLLSDSSGLGNHGHILGDGGHKESGKLLLGKDCYVEVSNARSLDVMGTTITMMAWVYPTTTTYGLVDIFTKGDTHVLQVADGRTLTFFAGGWGRGDVTVPLPDNWKDHWHHIAGVCDGDSLKIYIDGELKGFTIPEGHANLSVSNKWTLGRNEEFPFQRIFNGYMDEAKVFATPLSGEDIKEIYHGSAYRKK</sequence>
<dbReference type="PANTHER" id="PTHR12143">
    <property type="entry name" value="PEPTIDE N-GLYCANASE PNGASE -RELATED"/>
    <property type="match status" value="1"/>
</dbReference>
<name>A0A2P8FVS2_9BACT</name>
<dbReference type="EMBL" id="PYGK01000012">
    <property type="protein sequence ID" value="PSL25823.1"/>
    <property type="molecule type" value="Genomic_DNA"/>
</dbReference>
<keyword evidence="4" id="KW-0106">Calcium</keyword>
<dbReference type="SUPFAM" id="SSF49899">
    <property type="entry name" value="Concanavalin A-like lectins/glucanases"/>
    <property type="match status" value="1"/>
</dbReference>
<evidence type="ECO:0000256" key="3">
    <source>
        <dbReference type="ARBA" id="ARBA00022729"/>
    </source>
</evidence>
<evidence type="ECO:0000313" key="8">
    <source>
        <dbReference type="Proteomes" id="UP000240978"/>
    </source>
</evidence>
<protein>
    <submittedName>
        <fullName evidence="7">Putative alpha-1,2-mannosidase</fullName>
    </submittedName>
</protein>
<dbReference type="GO" id="GO:0005829">
    <property type="term" value="C:cytosol"/>
    <property type="evidence" value="ECO:0007669"/>
    <property type="project" value="TreeGrafter"/>
</dbReference>
<dbReference type="Pfam" id="PF13385">
    <property type="entry name" value="Laminin_G_3"/>
    <property type="match status" value="1"/>
</dbReference>
<dbReference type="InterPro" id="IPR006558">
    <property type="entry name" value="LamG-like"/>
</dbReference>
<feature type="domain" description="LamG-like jellyroll fold" evidence="6">
    <location>
        <begin position="928"/>
        <end position="1058"/>
    </location>
</feature>
<dbReference type="Pfam" id="PF07971">
    <property type="entry name" value="Glyco_hydro_92"/>
    <property type="match status" value="1"/>
</dbReference>
<dbReference type="Gene3D" id="2.60.120.200">
    <property type="match status" value="1"/>
</dbReference>
<dbReference type="InterPro" id="IPR013320">
    <property type="entry name" value="ConA-like_dom_sf"/>
</dbReference>
<evidence type="ECO:0000256" key="4">
    <source>
        <dbReference type="ARBA" id="ARBA00022837"/>
    </source>
</evidence>
<proteinExistence type="predicted"/>
<dbReference type="GO" id="GO:0005975">
    <property type="term" value="P:carbohydrate metabolic process"/>
    <property type="evidence" value="ECO:0007669"/>
    <property type="project" value="InterPro"/>
</dbReference>
<dbReference type="GO" id="GO:0030246">
    <property type="term" value="F:carbohydrate binding"/>
    <property type="evidence" value="ECO:0007669"/>
    <property type="project" value="InterPro"/>
</dbReference>
<dbReference type="InterPro" id="IPR050883">
    <property type="entry name" value="PNGase"/>
</dbReference>
<keyword evidence="5" id="KW-1015">Disulfide bond</keyword>
<dbReference type="FunFam" id="3.30.2080.10:FF:000001">
    <property type="entry name" value="Alpha-1,2-mannosidase subfamily"/>
    <property type="match status" value="1"/>
</dbReference>
<dbReference type="InterPro" id="IPR005887">
    <property type="entry name" value="GH92_a_mannosidase_put"/>
</dbReference>
<keyword evidence="3" id="KW-0732">Signal</keyword>
<dbReference type="SMART" id="SM00560">
    <property type="entry name" value="LamGL"/>
    <property type="match status" value="1"/>
</dbReference>
<gene>
    <name evidence="7" type="ORF">CLV42_11228</name>
</gene>
<reference evidence="7 8" key="1">
    <citation type="submission" date="2018-03" db="EMBL/GenBank/DDBJ databases">
        <title>Genomic Encyclopedia of Archaeal and Bacterial Type Strains, Phase II (KMG-II): from individual species to whole genera.</title>
        <authorList>
            <person name="Goeker M."/>
        </authorList>
    </citation>
    <scope>NUCLEOTIDE SEQUENCE [LARGE SCALE GENOMIC DNA]</scope>
    <source>
        <strain evidence="7 8">DSM 18107</strain>
    </source>
</reference>
<dbReference type="Pfam" id="PF17678">
    <property type="entry name" value="Glyco_hydro_92N"/>
    <property type="match status" value="1"/>
</dbReference>
<dbReference type="NCBIfam" id="TIGR01180">
    <property type="entry name" value="aman2_put"/>
    <property type="match status" value="1"/>
</dbReference>
<dbReference type="InterPro" id="IPR014718">
    <property type="entry name" value="GH-type_carb-bd"/>
</dbReference>
<accession>A0A2P8FVS2</accession>
<evidence type="ECO:0000256" key="5">
    <source>
        <dbReference type="ARBA" id="ARBA00023157"/>
    </source>
</evidence>
<organism evidence="7 8">
    <name type="scientific">Chitinophaga ginsengisoli</name>
    <dbReference type="NCBI Taxonomy" id="363837"/>
    <lineage>
        <taxon>Bacteria</taxon>
        <taxon>Pseudomonadati</taxon>
        <taxon>Bacteroidota</taxon>
        <taxon>Chitinophagia</taxon>
        <taxon>Chitinophagales</taxon>
        <taxon>Chitinophagaceae</taxon>
        <taxon>Chitinophaga</taxon>
    </lineage>
</organism>
<dbReference type="Gene3D" id="1.20.1050.60">
    <property type="entry name" value="alpha-1,2-mannosidase"/>
    <property type="match status" value="1"/>
</dbReference>
<comment type="cofactor">
    <cofactor evidence="1">
        <name>Ca(2+)</name>
        <dbReference type="ChEBI" id="CHEBI:29108"/>
    </cofactor>
</comment>
<dbReference type="InterPro" id="IPR041371">
    <property type="entry name" value="GH92_N"/>
</dbReference>
<dbReference type="Gene3D" id="2.70.98.10">
    <property type="match status" value="2"/>
</dbReference>
<keyword evidence="8" id="KW-1185">Reference proteome</keyword>
<evidence type="ECO:0000313" key="7">
    <source>
        <dbReference type="EMBL" id="PSL25823.1"/>
    </source>
</evidence>
<evidence type="ECO:0000256" key="2">
    <source>
        <dbReference type="ARBA" id="ARBA00011245"/>
    </source>
</evidence>
<dbReference type="PANTHER" id="PTHR12143:SF39">
    <property type="entry name" value="SECRETED PROTEIN"/>
    <property type="match status" value="1"/>
</dbReference>
<dbReference type="Gene3D" id="3.30.2080.10">
    <property type="entry name" value="GH92 mannosidase domain"/>
    <property type="match status" value="1"/>
</dbReference>
<dbReference type="Gene3D" id="1.20.1610.10">
    <property type="entry name" value="alpha-1,2-mannosidases domains"/>
    <property type="match status" value="1"/>
</dbReference>
<evidence type="ECO:0000256" key="1">
    <source>
        <dbReference type="ARBA" id="ARBA00001913"/>
    </source>
</evidence>
<dbReference type="InterPro" id="IPR012939">
    <property type="entry name" value="Glyco_hydro_92"/>
</dbReference>
<comment type="caution">
    <text evidence="7">The sequence shown here is derived from an EMBL/GenBank/DDBJ whole genome shotgun (WGS) entry which is preliminary data.</text>
</comment>
<dbReference type="GO" id="GO:0004553">
    <property type="term" value="F:hydrolase activity, hydrolyzing O-glycosyl compounds"/>
    <property type="evidence" value="ECO:0007669"/>
    <property type="project" value="UniProtKB-ARBA"/>
</dbReference>
<dbReference type="GO" id="GO:0000224">
    <property type="term" value="F:peptide-N4-(N-acetyl-beta-glucosaminyl)asparagine amidase activity"/>
    <property type="evidence" value="ECO:0007669"/>
    <property type="project" value="TreeGrafter"/>
</dbReference>
<dbReference type="Proteomes" id="UP000240978">
    <property type="component" value="Unassembled WGS sequence"/>
</dbReference>
<dbReference type="AlphaFoldDB" id="A0A2P8FVS2"/>
<evidence type="ECO:0000259" key="6">
    <source>
        <dbReference type="SMART" id="SM00560"/>
    </source>
</evidence>
<dbReference type="GO" id="GO:0006516">
    <property type="term" value="P:glycoprotein catabolic process"/>
    <property type="evidence" value="ECO:0007669"/>
    <property type="project" value="TreeGrafter"/>
</dbReference>
<dbReference type="SUPFAM" id="SSF48208">
    <property type="entry name" value="Six-hairpin glycosidases"/>
    <property type="match status" value="1"/>
</dbReference>
<comment type="subunit">
    <text evidence="2">Monomer.</text>
</comment>
<dbReference type="RefSeq" id="WP_106604449.1">
    <property type="nucleotide sequence ID" value="NZ_PYGK01000012.1"/>
</dbReference>
<dbReference type="InterPro" id="IPR008928">
    <property type="entry name" value="6-hairpin_glycosidase_sf"/>
</dbReference>